<comment type="caution">
    <text evidence="2">The sequence shown here is derived from an EMBL/GenBank/DDBJ whole genome shotgun (WGS) entry which is preliminary data.</text>
</comment>
<dbReference type="EMBL" id="BPLR01013869">
    <property type="protein sequence ID" value="GIY64360.1"/>
    <property type="molecule type" value="Genomic_DNA"/>
</dbReference>
<feature type="transmembrane region" description="Helical" evidence="1">
    <location>
        <begin position="14"/>
        <end position="36"/>
    </location>
</feature>
<gene>
    <name evidence="2" type="ORF">CEXT_71571</name>
</gene>
<dbReference type="Proteomes" id="UP001054945">
    <property type="component" value="Unassembled WGS sequence"/>
</dbReference>
<organism evidence="2 3">
    <name type="scientific">Caerostris extrusa</name>
    <name type="common">Bark spider</name>
    <name type="synonym">Caerostris bankana</name>
    <dbReference type="NCBI Taxonomy" id="172846"/>
    <lineage>
        <taxon>Eukaryota</taxon>
        <taxon>Metazoa</taxon>
        <taxon>Ecdysozoa</taxon>
        <taxon>Arthropoda</taxon>
        <taxon>Chelicerata</taxon>
        <taxon>Arachnida</taxon>
        <taxon>Araneae</taxon>
        <taxon>Araneomorphae</taxon>
        <taxon>Entelegynae</taxon>
        <taxon>Araneoidea</taxon>
        <taxon>Araneidae</taxon>
        <taxon>Caerostris</taxon>
    </lineage>
</organism>
<keyword evidence="1" id="KW-0472">Membrane</keyword>
<evidence type="ECO:0000313" key="2">
    <source>
        <dbReference type="EMBL" id="GIY64360.1"/>
    </source>
</evidence>
<protein>
    <submittedName>
        <fullName evidence="2">Uncharacterized protein</fullName>
    </submittedName>
</protein>
<keyword evidence="3" id="KW-1185">Reference proteome</keyword>
<sequence length="100" mass="11068">MHHILQYFIQQRRLCLLLFVGNGAISLLSYLMQLFLGNALSKESQILDNLLSDLGGTMRMLLVPSRQSHACRKPIIGNVDTCKAAVAAVCINNLNHTDDS</sequence>
<reference evidence="2 3" key="1">
    <citation type="submission" date="2021-06" db="EMBL/GenBank/DDBJ databases">
        <title>Caerostris extrusa draft genome.</title>
        <authorList>
            <person name="Kono N."/>
            <person name="Arakawa K."/>
        </authorList>
    </citation>
    <scope>NUCLEOTIDE SEQUENCE [LARGE SCALE GENOMIC DNA]</scope>
</reference>
<name>A0AAV4V2A7_CAEEX</name>
<keyword evidence="1" id="KW-0812">Transmembrane</keyword>
<accession>A0AAV4V2A7</accession>
<dbReference type="AlphaFoldDB" id="A0AAV4V2A7"/>
<evidence type="ECO:0000313" key="3">
    <source>
        <dbReference type="Proteomes" id="UP001054945"/>
    </source>
</evidence>
<keyword evidence="1" id="KW-1133">Transmembrane helix</keyword>
<evidence type="ECO:0000256" key="1">
    <source>
        <dbReference type="SAM" id="Phobius"/>
    </source>
</evidence>
<proteinExistence type="predicted"/>